<proteinExistence type="predicted"/>
<sequence>TAREPHGLLFRPTWSPIEEIFDFNPIPPLWQIKSEGEELQSSVQCSAWVSSILPVIVQILENYYSRDFSVQGLTDLVLNFLLSKMPSSSMIIKILIYKANKYNSRSSSSSSSSNSGTPAEPVLLRPPFSIKDGDGAPGAGDADVEAPPPLLPLLNCIALELLLNLGHFQNKWLTYYKLLAKVKFNVGLEVRKLPHFVLGSNQLMLLALARMRCKICNSRRLSSPGFFCMLSTLLANSLRNKQSKVLSLNSILRLRNLSLTWEKLAVIALTNLQITASPYLEGQRWTLSY</sequence>
<dbReference type="Proteomes" id="UP000092460">
    <property type="component" value="Unassembled WGS sequence"/>
</dbReference>
<dbReference type="EnsemblMetazoa" id="GPPI014117-RA">
    <property type="protein sequence ID" value="GPPI014117-PA"/>
    <property type="gene ID" value="GPPI014117"/>
</dbReference>
<organism evidence="1 2">
    <name type="scientific">Glossina palpalis gambiensis</name>
    <dbReference type="NCBI Taxonomy" id="67801"/>
    <lineage>
        <taxon>Eukaryota</taxon>
        <taxon>Metazoa</taxon>
        <taxon>Ecdysozoa</taxon>
        <taxon>Arthropoda</taxon>
        <taxon>Hexapoda</taxon>
        <taxon>Insecta</taxon>
        <taxon>Pterygota</taxon>
        <taxon>Neoptera</taxon>
        <taxon>Endopterygota</taxon>
        <taxon>Diptera</taxon>
        <taxon>Brachycera</taxon>
        <taxon>Muscomorpha</taxon>
        <taxon>Hippoboscoidea</taxon>
        <taxon>Glossinidae</taxon>
        <taxon>Glossina</taxon>
    </lineage>
</organism>
<evidence type="ECO:0000313" key="2">
    <source>
        <dbReference type="Proteomes" id="UP000092460"/>
    </source>
</evidence>
<protein>
    <submittedName>
        <fullName evidence="1">Uncharacterized protein</fullName>
    </submittedName>
</protein>
<dbReference type="EMBL" id="JXJN01006453">
    <property type="status" value="NOT_ANNOTATED_CDS"/>
    <property type="molecule type" value="Genomic_DNA"/>
</dbReference>
<evidence type="ECO:0000313" key="1">
    <source>
        <dbReference type="EnsemblMetazoa" id="GPPI014117-PA"/>
    </source>
</evidence>
<name>A0A1B0AZS8_9MUSC</name>
<reference evidence="1" key="2">
    <citation type="submission" date="2020-05" db="UniProtKB">
        <authorList>
            <consortium name="EnsemblMetazoa"/>
        </authorList>
    </citation>
    <scope>IDENTIFICATION</scope>
    <source>
        <strain evidence="1">IAEA</strain>
    </source>
</reference>
<accession>A0A1B0AZS8</accession>
<reference evidence="2" key="1">
    <citation type="submission" date="2015-01" db="EMBL/GenBank/DDBJ databases">
        <authorList>
            <person name="Aksoy S."/>
            <person name="Warren W."/>
            <person name="Wilson R.K."/>
        </authorList>
    </citation>
    <scope>NUCLEOTIDE SEQUENCE [LARGE SCALE GENOMIC DNA]</scope>
    <source>
        <strain evidence="2">IAEA</strain>
    </source>
</reference>
<dbReference type="AlphaFoldDB" id="A0A1B0AZS8"/>
<dbReference type="VEuPathDB" id="VectorBase:GPPI014117"/>
<keyword evidence="2" id="KW-1185">Reference proteome</keyword>